<comment type="caution">
    <text evidence="2">The sequence shown here is derived from an EMBL/GenBank/DDBJ whole genome shotgun (WGS) entry which is preliminary data.</text>
</comment>
<evidence type="ECO:0000256" key="1">
    <source>
        <dbReference type="SAM" id="Phobius"/>
    </source>
</evidence>
<dbReference type="EMBL" id="JACATH010000028">
    <property type="protein sequence ID" value="NWJ57941.1"/>
    <property type="molecule type" value="Genomic_DNA"/>
</dbReference>
<proteinExistence type="predicted"/>
<evidence type="ECO:0000313" key="3">
    <source>
        <dbReference type="Proteomes" id="UP000575480"/>
    </source>
</evidence>
<dbReference type="Proteomes" id="UP000575480">
    <property type="component" value="Unassembled WGS sequence"/>
</dbReference>
<reference evidence="2 3" key="1">
    <citation type="journal article" date="2019" name="Environ. Microbiol.">
        <title>Genomics insights into ecotype formation of ammonia-oxidizing archaea in the deep ocean.</title>
        <authorList>
            <person name="Wang Y."/>
            <person name="Huang J.M."/>
            <person name="Cui G.J."/>
            <person name="Nunoura T."/>
            <person name="Takaki Y."/>
            <person name="Li W.L."/>
            <person name="Li J."/>
            <person name="Gao Z.M."/>
            <person name="Takai K."/>
            <person name="Zhang A.Q."/>
            <person name="Stepanauskas R."/>
        </authorList>
    </citation>
    <scope>NUCLEOTIDE SEQUENCE [LARGE SCALE GENOMIC DNA]</scope>
    <source>
        <strain evidence="2 3">L15a</strain>
    </source>
</reference>
<evidence type="ECO:0000313" key="2">
    <source>
        <dbReference type="EMBL" id="NWJ57941.1"/>
    </source>
</evidence>
<keyword evidence="1" id="KW-0812">Transmembrane</keyword>
<protein>
    <submittedName>
        <fullName evidence="2">Uncharacterized protein</fullName>
    </submittedName>
</protein>
<organism evidence="2 3">
    <name type="scientific">Marine Group I thaumarchaeote</name>
    <dbReference type="NCBI Taxonomy" id="2511932"/>
    <lineage>
        <taxon>Archaea</taxon>
        <taxon>Nitrososphaerota</taxon>
        <taxon>Marine Group I</taxon>
    </lineage>
</organism>
<feature type="transmembrane region" description="Helical" evidence="1">
    <location>
        <begin position="12"/>
        <end position="30"/>
    </location>
</feature>
<dbReference type="AlphaFoldDB" id="A0A7K4MYM3"/>
<name>A0A7K4MYM3_9ARCH</name>
<keyword evidence="1" id="KW-1133">Transmembrane helix</keyword>
<sequence>MADKKFNIKDQLAGIAALIAAIVAIGGGFVKYGEITTKLDAIEAREQVVVDTSGIESGIAVLQEKVSALESIDTSHEHPVDHNHTKSLVNEKEIELLKVQIEEIRVSSTNPLTN</sequence>
<accession>A0A7K4MYM3</accession>
<keyword evidence="1" id="KW-0472">Membrane</keyword>
<gene>
    <name evidence="2" type="ORF">HX858_09395</name>
</gene>